<organism evidence="1 2">
    <name type="scientific">Serratia marcescens</name>
    <dbReference type="NCBI Taxonomy" id="615"/>
    <lineage>
        <taxon>Bacteria</taxon>
        <taxon>Pseudomonadati</taxon>
        <taxon>Pseudomonadota</taxon>
        <taxon>Gammaproteobacteria</taxon>
        <taxon>Enterobacterales</taxon>
        <taxon>Yersiniaceae</taxon>
        <taxon>Serratia</taxon>
    </lineage>
</organism>
<dbReference type="EMBL" id="MJAO01000010">
    <property type="protein sequence ID" value="OKB66495.1"/>
    <property type="molecule type" value="Genomic_DNA"/>
</dbReference>
<protein>
    <submittedName>
        <fullName evidence="1">Uncharacterized protein</fullName>
    </submittedName>
</protein>
<comment type="caution">
    <text evidence="1">The sequence shown here is derived from an EMBL/GenBank/DDBJ whole genome shotgun (WGS) entry which is preliminary data.</text>
</comment>
<dbReference type="RefSeq" id="WP_073532165.1">
    <property type="nucleotide sequence ID" value="NZ_MJAO01000010.1"/>
</dbReference>
<evidence type="ECO:0000313" key="2">
    <source>
        <dbReference type="Proteomes" id="UP000185770"/>
    </source>
</evidence>
<evidence type="ECO:0000313" key="1">
    <source>
        <dbReference type="EMBL" id="OKB66495.1"/>
    </source>
</evidence>
<dbReference type="SUPFAM" id="SSF54637">
    <property type="entry name" value="Thioesterase/thiol ester dehydrase-isomerase"/>
    <property type="match status" value="1"/>
</dbReference>
<name>A0A1Q4P023_SERMA</name>
<dbReference type="Proteomes" id="UP000185770">
    <property type="component" value="Unassembled WGS sequence"/>
</dbReference>
<reference evidence="1 2" key="1">
    <citation type="submission" date="2016-09" db="EMBL/GenBank/DDBJ databases">
        <title>Serratia marcescens MSU-97 and epiphytic antimycotic-producing bacteria.</title>
        <authorList>
            <person name="Matilla M.A."/>
        </authorList>
    </citation>
    <scope>NUCLEOTIDE SEQUENCE [LARGE SCALE GENOMIC DNA]</scope>
    <source>
        <strain evidence="1 2">MSU-97</strain>
    </source>
</reference>
<dbReference type="AlphaFoldDB" id="A0A1Q4P023"/>
<sequence>MLDFMKGAHAQPFSFIGTVEDMSEHEMTARADFSEEKTYKQCCQNAWPLIVESLAQAAGIHIKNRLDPDYNGYLVGLDDLHVQQSGDIMPDYRLVTKMVSRLDKKYLYHCEAFTSTNHSILSCHILLSNSD</sequence>
<proteinExistence type="predicted"/>
<dbReference type="Gene3D" id="3.10.129.10">
    <property type="entry name" value="Hotdog Thioesterase"/>
    <property type="match status" value="1"/>
</dbReference>
<dbReference type="InterPro" id="IPR029069">
    <property type="entry name" value="HotDog_dom_sf"/>
</dbReference>
<accession>A0A1Q4P023</accession>
<gene>
    <name evidence="1" type="ORF">BHU62_11485</name>
</gene>